<dbReference type="EMBL" id="ML179263">
    <property type="protein sequence ID" value="THU92936.1"/>
    <property type="molecule type" value="Genomic_DNA"/>
</dbReference>
<dbReference type="Proteomes" id="UP000297245">
    <property type="component" value="Unassembled WGS sequence"/>
</dbReference>
<organism evidence="1 2">
    <name type="scientific">Dendrothele bispora (strain CBS 962.96)</name>
    <dbReference type="NCBI Taxonomy" id="1314807"/>
    <lineage>
        <taxon>Eukaryota</taxon>
        <taxon>Fungi</taxon>
        <taxon>Dikarya</taxon>
        <taxon>Basidiomycota</taxon>
        <taxon>Agaricomycotina</taxon>
        <taxon>Agaricomycetes</taxon>
        <taxon>Agaricomycetidae</taxon>
        <taxon>Agaricales</taxon>
        <taxon>Agaricales incertae sedis</taxon>
        <taxon>Dendrothele</taxon>
    </lineage>
</organism>
<dbReference type="AlphaFoldDB" id="A0A4S8LTQ2"/>
<protein>
    <submittedName>
        <fullName evidence="1">Uncharacterized protein</fullName>
    </submittedName>
</protein>
<reference evidence="1 2" key="1">
    <citation type="journal article" date="2019" name="Nat. Ecol. Evol.">
        <title>Megaphylogeny resolves global patterns of mushroom evolution.</title>
        <authorList>
            <person name="Varga T."/>
            <person name="Krizsan K."/>
            <person name="Foldi C."/>
            <person name="Dima B."/>
            <person name="Sanchez-Garcia M."/>
            <person name="Sanchez-Ramirez S."/>
            <person name="Szollosi G.J."/>
            <person name="Szarkandi J.G."/>
            <person name="Papp V."/>
            <person name="Albert L."/>
            <person name="Andreopoulos W."/>
            <person name="Angelini C."/>
            <person name="Antonin V."/>
            <person name="Barry K.W."/>
            <person name="Bougher N.L."/>
            <person name="Buchanan P."/>
            <person name="Buyck B."/>
            <person name="Bense V."/>
            <person name="Catcheside P."/>
            <person name="Chovatia M."/>
            <person name="Cooper J."/>
            <person name="Damon W."/>
            <person name="Desjardin D."/>
            <person name="Finy P."/>
            <person name="Geml J."/>
            <person name="Haridas S."/>
            <person name="Hughes K."/>
            <person name="Justo A."/>
            <person name="Karasinski D."/>
            <person name="Kautmanova I."/>
            <person name="Kiss B."/>
            <person name="Kocsube S."/>
            <person name="Kotiranta H."/>
            <person name="LaButti K.M."/>
            <person name="Lechner B.E."/>
            <person name="Liimatainen K."/>
            <person name="Lipzen A."/>
            <person name="Lukacs Z."/>
            <person name="Mihaltcheva S."/>
            <person name="Morgado L.N."/>
            <person name="Niskanen T."/>
            <person name="Noordeloos M.E."/>
            <person name="Ohm R.A."/>
            <person name="Ortiz-Santana B."/>
            <person name="Ovrebo C."/>
            <person name="Racz N."/>
            <person name="Riley R."/>
            <person name="Savchenko A."/>
            <person name="Shiryaev A."/>
            <person name="Soop K."/>
            <person name="Spirin V."/>
            <person name="Szebenyi C."/>
            <person name="Tomsovsky M."/>
            <person name="Tulloss R.E."/>
            <person name="Uehling J."/>
            <person name="Grigoriev I.V."/>
            <person name="Vagvolgyi C."/>
            <person name="Papp T."/>
            <person name="Martin F.M."/>
            <person name="Miettinen O."/>
            <person name="Hibbett D.S."/>
            <person name="Nagy L.G."/>
        </authorList>
    </citation>
    <scope>NUCLEOTIDE SEQUENCE [LARGE SCALE GENOMIC DNA]</scope>
    <source>
        <strain evidence="1 2">CBS 962.96</strain>
    </source>
</reference>
<gene>
    <name evidence="1" type="ORF">K435DRAFT_800107</name>
</gene>
<evidence type="ECO:0000313" key="1">
    <source>
        <dbReference type="EMBL" id="THU92936.1"/>
    </source>
</evidence>
<evidence type="ECO:0000313" key="2">
    <source>
        <dbReference type="Proteomes" id="UP000297245"/>
    </source>
</evidence>
<keyword evidence="2" id="KW-1185">Reference proteome</keyword>
<accession>A0A4S8LTQ2</accession>
<proteinExistence type="predicted"/>
<name>A0A4S8LTQ2_DENBC</name>
<sequence>MPKGILGRMGGLNGRWIDRGEFGGEKKNECANVEISDKIDVIGGSSVMTSLPSPPATLLSPTVLHVLRHYKAPPFTASDRALSAGEPTRMHLGRGRRFLDSGTWGLSLIHWRKKSWGPG</sequence>